<reference evidence="1 2" key="1">
    <citation type="journal article" date="2021" name="Hortic Res">
        <title>High-quality reference genome and annotation aids understanding of berry development for evergreen blueberry (Vaccinium darrowii).</title>
        <authorList>
            <person name="Yu J."/>
            <person name="Hulse-Kemp A.M."/>
            <person name="Babiker E."/>
            <person name="Staton M."/>
        </authorList>
    </citation>
    <scope>NUCLEOTIDE SEQUENCE [LARGE SCALE GENOMIC DNA]</scope>
    <source>
        <strain evidence="2">cv. NJ 8807/NJ 8810</strain>
        <tissue evidence="1">Young leaf</tissue>
    </source>
</reference>
<evidence type="ECO:0000313" key="1">
    <source>
        <dbReference type="EMBL" id="KAH7842259.1"/>
    </source>
</evidence>
<dbReference type="Proteomes" id="UP000828048">
    <property type="component" value="Chromosome 1"/>
</dbReference>
<keyword evidence="2" id="KW-1185">Reference proteome</keyword>
<evidence type="ECO:0000313" key="2">
    <source>
        <dbReference type="Proteomes" id="UP000828048"/>
    </source>
</evidence>
<organism evidence="1 2">
    <name type="scientific">Vaccinium darrowii</name>
    <dbReference type="NCBI Taxonomy" id="229202"/>
    <lineage>
        <taxon>Eukaryota</taxon>
        <taxon>Viridiplantae</taxon>
        <taxon>Streptophyta</taxon>
        <taxon>Embryophyta</taxon>
        <taxon>Tracheophyta</taxon>
        <taxon>Spermatophyta</taxon>
        <taxon>Magnoliopsida</taxon>
        <taxon>eudicotyledons</taxon>
        <taxon>Gunneridae</taxon>
        <taxon>Pentapetalae</taxon>
        <taxon>asterids</taxon>
        <taxon>Ericales</taxon>
        <taxon>Ericaceae</taxon>
        <taxon>Vaccinioideae</taxon>
        <taxon>Vaccinieae</taxon>
        <taxon>Vaccinium</taxon>
    </lineage>
</organism>
<accession>A0ACB7XN70</accession>
<dbReference type="EMBL" id="CM037151">
    <property type="protein sequence ID" value="KAH7842259.1"/>
    <property type="molecule type" value="Genomic_DNA"/>
</dbReference>
<gene>
    <name evidence="1" type="ORF">Vadar_003315</name>
</gene>
<proteinExistence type="predicted"/>
<sequence>MTASAKSQECMKKLKVDNYEETDWISSLPDGVLSNILSLMPTKYAFRTSLLSTRWKSLWASATTIDLEWYPVGVEKDAYSDFMDFVDRVLLLHNDPNLNRFRLRYLGYCKPYRLNSWIGAATKLNVQELDLDLILGFVYVLPRSLFTSINLVILKIRGDVSLRYPMVVVLPSLKVLHLHTLATLDEDSLKNVLSGCPILEELDIKRDQRGGIETLFICSSTLKKLDLSLVSSSVINEHELYGVVIKAPALEILRMKENVTKPFHFDELPSLVKAELDVSVPEGSSYKDDHFKLVDGILAKIPNVEQLRLSGHTLQVILQASAYVFFNNLNNLQIDICHAIQWANFPELLGHMPNLKVLILIKAKRMHLNCFWQTSQNRPECLSLCLEKIIFRGFEASKVELKLLRYLLGNAMVLKHLSLTSFSRNEQVKKQILKFPRGSSTCEIELLEENCLLAPRRSGF</sequence>
<protein>
    <submittedName>
        <fullName evidence="1">Uncharacterized protein</fullName>
    </submittedName>
</protein>
<comment type="caution">
    <text evidence="1">The sequence shown here is derived from an EMBL/GenBank/DDBJ whole genome shotgun (WGS) entry which is preliminary data.</text>
</comment>
<name>A0ACB7XN70_9ERIC</name>